<gene>
    <name evidence="4" type="ORF">FPANT_10064</name>
</gene>
<feature type="region of interest" description="Disordered" evidence="1">
    <location>
        <begin position="862"/>
        <end position="915"/>
    </location>
</feature>
<sequence length="952" mass="98165">MGFHLSRLIALAALLRASYAFSVTVDTDGDTLASAIFGTGLSVISASFTGASDSSGTFTDGPFGMGDAAILTSGAAVGALPNGGHFVDNGAAGSVTYCGGSSSNNAAILTADVMLLPGFGGMRFEVVMASEESGGVPDPIGIFVDNQNYALDGNGNRLTAMSPWLSQPLVIVPPNSVTSYAGSSPPYWIDVPLLPGGPQTVVVAICDASDAVFDSALMIKAEACVDCNEPFRLAYVTTTTTLAAGDIPYTSTITASGTVSGTIEIGVAAEETTTTTEEPITTTVADETTTTSEEPSTSTTQDESTTTSQEATTAEDTSMATTRKETTTMTTLEETTTTTAKGTTSTASGTATDTTKTINTGTTTETTIDVMETPAEDSSSVTLEEPPNSTMAITVTTSVERVDTVTEYSTIVIDSITAPTSDTTTKTAPNSSNESTTSLETTSLSESSIDSTTTSREGVQVSSTILAVPKSTDEVTLNLSSGLSSGSATTPIPEMTTAESLETSAAEETESSTDAISNSGEETSFSDAITSTAQDTPSPATSTATTSSAVPSNLAVIGNFKFFGCLGSAAGYPSFDLIGEGPDMTTAECARLGKGRAYIGIYQRSCYAADTLDSAETVTSGRCDLPCPGDPGLFCGGVILTDSSPDSRLRHRDASPGILLTLYAQIEAIPSSLTTSEAPSTAGISAVTAASTKITLQPILTSESSGLPTENPTFSNSPPSSTDKFVESIITLEPSVPVTRSQGAKPVTPPFPTTVSYNAGNLTRTEAVVPMITTVTYTIVDPDNPSDLTITEYCTTLRPPLCRRCQNQKPPTVEMTTIEMGCNRCGHNGENTIVITVPAGAAVAAPTREHAAYETHIVEHYEPRPDTQGTQPKNSSPTAKVSHGQAELSAVPLGGNGYSDAPNPTFHRRPAPTHTPVTLPDASIVVVSGAVVKAIDGMLMTILLIIGFIFHM</sequence>
<evidence type="ECO:0000313" key="4">
    <source>
        <dbReference type="EMBL" id="KAF5578224.1"/>
    </source>
</evidence>
<feature type="compositionally biased region" description="Polar residues" evidence="1">
    <location>
        <begin position="518"/>
        <end position="529"/>
    </location>
</feature>
<name>A0A8H5KS55_9HYPO</name>
<proteinExistence type="predicted"/>
<feature type="region of interest" description="Disordered" evidence="1">
    <location>
        <begin position="270"/>
        <end position="359"/>
    </location>
</feature>
<feature type="compositionally biased region" description="Low complexity" evidence="1">
    <location>
        <begin position="708"/>
        <end position="722"/>
    </location>
</feature>
<comment type="caution">
    <text evidence="4">The sequence shown here is derived from an EMBL/GenBank/DDBJ whole genome shotgun (WGS) entry which is preliminary data.</text>
</comment>
<feature type="region of interest" description="Disordered" evidence="1">
    <location>
        <begin position="420"/>
        <end position="460"/>
    </location>
</feature>
<feature type="region of interest" description="Disordered" evidence="1">
    <location>
        <begin position="702"/>
        <end position="723"/>
    </location>
</feature>
<accession>A0A8H5KS55</accession>
<evidence type="ECO:0008006" key="6">
    <source>
        <dbReference type="Google" id="ProtNLM"/>
    </source>
</evidence>
<protein>
    <recommendedName>
        <fullName evidence="6">WSC domain-containing protein</fullName>
    </recommendedName>
</protein>
<evidence type="ECO:0000256" key="3">
    <source>
        <dbReference type="SAM" id="SignalP"/>
    </source>
</evidence>
<feature type="compositionally biased region" description="Low complexity" evidence="1">
    <location>
        <begin position="530"/>
        <end position="547"/>
    </location>
</feature>
<dbReference type="Proteomes" id="UP000544095">
    <property type="component" value="Unassembled WGS sequence"/>
</dbReference>
<evidence type="ECO:0000313" key="5">
    <source>
        <dbReference type="Proteomes" id="UP000544095"/>
    </source>
</evidence>
<dbReference type="EMBL" id="JAAOAR010000560">
    <property type="protein sequence ID" value="KAF5578224.1"/>
    <property type="molecule type" value="Genomic_DNA"/>
</dbReference>
<keyword evidence="5" id="KW-1185">Reference proteome</keyword>
<feature type="transmembrane region" description="Helical" evidence="2">
    <location>
        <begin position="924"/>
        <end position="950"/>
    </location>
</feature>
<organism evidence="4 5">
    <name type="scientific">Fusarium pseudoanthophilum</name>
    <dbReference type="NCBI Taxonomy" id="48495"/>
    <lineage>
        <taxon>Eukaryota</taxon>
        <taxon>Fungi</taxon>
        <taxon>Dikarya</taxon>
        <taxon>Ascomycota</taxon>
        <taxon>Pezizomycotina</taxon>
        <taxon>Sordariomycetes</taxon>
        <taxon>Hypocreomycetidae</taxon>
        <taxon>Hypocreales</taxon>
        <taxon>Nectriaceae</taxon>
        <taxon>Fusarium</taxon>
        <taxon>Fusarium fujikuroi species complex</taxon>
    </lineage>
</organism>
<keyword evidence="2" id="KW-0472">Membrane</keyword>
<evidence type="ECO:0000256" key="2">
    <source>
        <dbReference type="SAM" id="Phobius"/>
    </source>
</evidence>
<keyword evidence="2" id="KW-1133">Transmembrane helix</keyword>
<reference evidence="4 5" key="1">
    <citation type="submission" date="2020-05" db="EMBL/GenBank/DDBJ databases">
        <title>Identification and distribution of gene clusters putatively required for synthesis of sphingolipid metabolism inhibitors in phylogenetically diverse species of the filamentous fungus Fusarium.</title>
        <authorList>
            <person name="Kim H.-S."/>
            <person name="Busman M."/>
            <person name="Brown D.W."/>
            <person name="Divon H."/>
            <person name="Uhlig S."/>
            <person name="Proctor R.H."/>
        </authorList>
    </citation>
    <scope>NUCLEOTIDE SEQUENCE [LARGE SCALE GENOMIC DNA]</scope>
    <source>
        <strain evidence="4 5">NRRL 25211</strain>
    </source>
</reference>
<dbReference type="AlphaFoldDB" id="A0A8H5KS55"/>
<feature type="signal peptide" evidence="3">
    <location>
        <begin position="1"/>
        <end position="20"/>
    </location>
</feature>
<keyword evidence="2" id="KW-0812">Transmembrane</keyword>
<keyword evidence="3" id="KW-0732">Signal</keyword>
<feature type="region of interest" description="Disordered" evidence="1">
    <location>
        <begin position="498"/>
        <end position="547"/>
    </location>
</feature>
<feature type="chain" id="PRO_5034930810" description="WSC domain-containing protein" evidence="3">
    <location>
        <begin position="21"/>
        <end position="952"/>
    </location>
</feature>
<evidence type="ECO:0000256" key="1">
    <source>
        <dbReference type="SAM" id="MobiDB-lite"/>
    </source>
</evidence>
<feature type="compositionally biased region" description="Polar residues" evidence="1">
    <location>
        <begin position="867"/>
        <end position="879"/>
    </location>
</feature>
<feature type="compositionally biased region" description="Low complexity" evidence="1">
    <location>
        <begin position="420"/>
        <end position="455"/>
    </location>
</feature>